<dbReference type="PROSITE" id="PS50213">
    <property type="entry name" value="FAS1"/>
    <property type="match status" value="2"/>
</dbReference>
<proteinExistence type="predicted"/>
<dbReference type="PANTHER" id="PTHR10900">
    <property type="entry name" value="PERIOSTIN-RELATED"/>
    <property type="match status" value="1"/>
</dbReference>
<dbReference type="RefSeq" id="WP_131029310.1">
    <property type="nucleotide sequence ID" value="NZ_SIXF01000004.1"/>
</dbReference>
<evidence type="ECO:0000259" key="1">
    <source>
        <dbReference type="PROSITE" id="PS50213"/>
    </source>
</evidence>
<feature type="domain" description="FAS1" evidence="1">
    <location>
        <begin position="182"/>
        <end position="344"/>
    </location>
</feature>
<dbReference type="SUPFAM" id="SSF82153">
    <property type="entry name" value="FAS1 domain"/>
    <property type="match status" value="2"/>
</dbReference>
<dbReference type="Gene3D" id="2.30.180.10">
    <property type="entry name" value="FAS1 domain"/>
    <property type="match status" value="2"/>
</dbReference>
<comment type="caution">
    <text evidence="2">The sequence shown here is derived from an EMBL/GenBank/DDBJ whole genome shotgun (WGS) entry which is preliminary data.</text>
</comment>
<evidence type="ECO:0000313" key="2">
    <source>
        <dbReference type="EMBL" id="TBO43663.1"/>
    </source>
</evidence>
<dbReference type="InterPro" id="IPR036378">
    <property type="entry name" value="FAS1_dom_sf"/>
</dbReference>
<dbReference type="AlphaFoldDB" id="A0A4Q9HFP3"/>
<protein>
    <submittedName>
        <fullName evidence="2">Fasciclin domain-containing protein</fullName>
    </submittedName>
</protein>
<feature type="domain" description="FAS1" evidence="1">
    <location>
        <begin position="40"/>
        <end position="178"/>
    </location>
</feature>
<dbReference type="OrthoDB" id="1144324at2"/>
<dbReference type="SMART" id="SM00554">
    <property type="entry name" value="FAS1"/>
    <property type="match status" value="1"/>
</dbReference>
<dbReference type="Proteomes" id="UP000291819">
    <property type="component" value="Unassembled WGS sequence"/>
</dbReference>
<dbReference type="InterPro" id="IPR000782">
    <property type="entry name" value="FAS1_domain"/>
</dbReference>
<reference evidence="2 3" key="1">
    <citation type="submission" date="2019-02" db="EMBL/GenBank/DDBJ databases">
        <title>Pedobacter kyonggii whole genome sequence analysis.</title>
        <authorList>
            <person name="Dahal R.H."/>
        </authorList>
    </citation>
    <scope>NUCLEOTIDE SEQUENCE [LARGE SCALE GENOMIC DNA]</scope>
    <source>
        <strain evidence="2 3">K-4-11-1</strain>
    </source>
</reference>
<organism evidence="2 3">
    <name type="scientific">Pedobacter kyonggii</name>
    <dbReference type="NCBI Taxonomy" id="1926871"/>
    <lineage>
        <taxon>Bacteria</taxon>
        <taxon>Pseudomonadati</taxon>
        <taxon>Bacteroidota</taxon>
        <taxon>Sphingobacteriia</taxon>
        <taxon>Sphingobacteriales</taxon>
        <taxon>Sphingobacteriaceae</taxon>
        <taxon>Pedobacter</taxon>
    </lineage>
</organism>
<keyword evidence="3" id="KW-1185">Reference proteome</keyword>
<name>A0A4Q9HFP3_9SPHI</name>
<evidence type="ECO:0000313" key="3">
    <source>
        <dbReference type="Proteomes" id="UP000291819"/>
    </source>
</evidence>
<dbReference type="EMBL" id="SIXF01000004">
    <property type="protein sequence ID" value="TBO43663.1"/>
    <property type="molecule type" value="Genomic_DNA"/>
</dbReference>
<sequence>MKMKLDIRNITCLVIFSAFIILVINACKRESLTISTTDDVNITGFLEKNPEKFSLFTQILERSGTKGYLAAYGKYTMFTPDNNAVNDWLKSLSKTAVDQLSAAELKDVVRFHVLPDTVATGKFTDGKLTQITLYGQYLQTGVTFKDGVSSFIINKQALITQSNVRVGNGIIHVIDHVLIPSTKTLASTIEGNTRYSIFTQALKETGFYDSLNYVQSVIPDTTRRFQTVILESDSALQAAGFNNYAALKAKLSKTGNPKSHSDSLWMYVAYHISTGASYTPDIVSSPSLSTLVPSEIVTTKLVGTKILLNDDEFNGVIEPGVEVNRTFSNVTTSNGVLHESKGFYKIKPRVPTGVFFDIGDQPELKLLAAWRAPGQTIPLLQNGKLITAGIRLDAYRSNTIGPVYAVSSTPIGASDGRSYANRDVIQFNPTTSNAARSIWMEIRTPMLVKGKYKVWICYTYNGSGPLTQVGVDVGTTQEQLLPNLVDFAQTLTSSGVPTANAALPSADGLMLTNGFKRYMATTADVNQDGVRGIQPISVNNQWSVMVGKLAGVVDIKTTDKHWVRFTTLRGNGSGIMNMDMIHFIPIDDDQNYPRFSPSGLIYKRP</sequence>
<accession>A0A4Q9HFP3</accession>
<dbReference type="InterPro" id="IPR050904">
    <property type="entry name" value="Adhesion/Biosynth-related"/>
</dbReference>
<dbReference type="PANTHER" id="PTHR10900:SF77">
    <property type="entry name" value="FI19380P1"/>
    <property type="match status" value="1"/>
</dbReference>
<gene>
    <name evidence="2" type="ORF">EYS08_06880</name>
</gene>
<dbReference type="Pfam" id="PF02469">
    <property type="entry name" value="Fasciclin"/>
    <property type="match status" value="1"/>
</dbReference>